<dbReference type="Pfam" id="PF05036">
    <property type="entry name" value="SPOR"/>
    <property type="match status" value="1"/>
</dbReference>
<evidence type="ECO:0000256" key="2">
    <source>
        <dbReference type="SAM" id="SignalP"/>
    </source>
</evidence>
<dbReference type="Gene3D" id="1.25.40.10">
    <property type="entry name" value="Tetratricopeptide repeat domain"/>
    <property type="match status" value="1"/>
</dbReference>
<dbReference type="Proteomes" id="UP000321464">
    <property type="component" value="Unassembled WGS sequence"/>
</dbReference>
<dbReference type="EMBL" id="BJYR01000018">
    <property type="protein sequence ID" value="GEO00792.1"/>
    <property type="molecule type" value="Genomic_DNA"/>
</dbReference>
<feature type="region of interest" description="Disordered" evidence="1">
    <location>
        <begin position="219"/>
        <end position="298"/>
    </location>
</feature>
<feature type="chain" id="PRO_5022092225" description="SPOR domain-containing protein" evidence="2">
    <location>
        <begin position="24"/>
        <end position="373"/>
    </location>
</feature>
<name>A0A512AM46_9SPHN</name>
<dbReference type="AlphaFoldDB" id="A0A512AM46"/>
<dbReference type="InterPro" id="IPR036680">
    <property type="entry name" value="SPOR-like_sf"/>
</dbReference>
<keyword evidence="2" id="KW-0732">Signal</keyword>
<feature type="signal peptide" evidence="2">
    <location>
        <begin position="1"/>
        <end position="23"/>
    </location>
</feature>
<proteinExistence type="predicted"/>
<dbReference type="InterPro" id="IPR011990">
    <property type="entry name" value="TPR-like_helical_dom_sf"/>
</dbReference>
<comment type="caution">
    <text evidence="4">The sequence shown here is derived from an EMBL/GenBank/DDBJ whole genome shotgun (WGS) entry which is preliminary data.</text>
</comment>
<dbReference type="PANTHER" id="PTHR45011:SF1">
    <property type="entry name" value="DAP3-BINDING CELL DEATH ENHANCER 1"/>
    <property type="match status" value="1"/>
</dbReference>
<evidence type="ECO:0000256" key="1">
    <source>
        <dbReference type="SAM" id="MobiDB-lite"/>
    </source>
</evidence>
<dbReference type="Gene3D" id="3.30.70.1070">
    <property type="entry name" value="Sporulation related repeat"/>
    <property type="match status" value="1"/>
</dbReference>
<feature type="compositionally biased region" description="Pro residues" evidence="1">
    <location>
        <begin position="245"/>
        <end position="295"/>
    </location>
</feature>
<feature type="domain" description="SPOR" evidence="3">
    <location>
        <begin position="297"/>
        <end position="373"/>
    </location>
</feature>
<dbReference type="PROSITE" id="PS51724">
    <property type="entry name" value="SPOR"/>
    <property type="match status" value="1"/>
</dbReference>
<evidence type="ECO:0000259" key="3">
    <source>
        <dbReference type="PROSITE" id="PS51724"/>
    </source>
</evidence>
<accession>A0A512AM46</accession>
<dbReference type="PANTHER" id="PTHR45011">
    <property type="entry name" value="DAP3-BINDING CELL DEATH ENHANCER 1"/>
    <property type="match status" value="1"/>
</dbReference>
<protein>
    <recommendedName>
        <fullName evidence="3">SPOR domain-containing protein</fullName>
    </recommendedName>
</protein>
<dbReference type="OrthoDB" id="112232at2"/>
<dbReference type="InterPro" id="IPR006597">
    <property type="entry name" value="Sel1-like"/>
</dbReference>
<reference evidence="4 5" key="1">
    <citation type="submission" date="2019-07" db="EMBL/GenBank/DDBJ databases">
        <title>Whole genome shotgun sequence of Novosphingobium sediminis NBRC 106119.</title>
        <authorList>
            <person name="Hosoyama A."/>
            <person name="Uohara A."/>
            <person name="Ohji S."/>
            <person name="Ichikawa N."/>
        </authorList>
    </citation>
    <scope>NUCLEOTIDE SEQUENCE [LARGE SCALE GENOMIC DNA]</scope>
    <source>
        <strain evidence="4 5">NBRC 106119</strain>
    </source>
</reference>
<dbReference type="Pfam" id="PF08238">
    <property type="entry name" value="Sel1"/>
    <property type="match status" value="3"/>
</dbReference>
<evidence type="ECO:0000313" key="4">
    <source>
        <dbReference type="EMBL" id="GEO00792.1"/>
    </source>
</evidence>
<dbReference type="SUPFAM" id="SSF81901">
    <property type="entry name" value="HCP-like"/>
    <property type="match status" value="1"/>
</dbReference>
<dbReference type="SUPFAM" id="SSF110997">
    <property type="entry name" value="Sporulation related repeat"/>
    <property type="match status" value="1"/>
</dbReference>
<dbReference type="InterPro" id="IPR052748">
    <property type="entry name" value="ISR_Activator"/>
</dbReference>
<organism evidence="4 5">
    <name type="scientific">Novosphingobium sediminis</name>
    <dbReference type="NCBI Taxonomy" id="707214"/>
    <lineage>
        <taxon>Bacteria</taxon>
        <taxon>Pseudomonadati</taxon>
        <taxon>Pseudomonadota</taxon>
        <taxon>Alphaproteobacteria</taxon>
        <taxon>Sphingomonadales</taxon>
        <taxon>Sphingomonadaceae</taxon>
        <taxon>Novosphingobium</taxon>
    </lineage>
</organism>
<sequence length="373" mass="38118">MRGFVLLTAVSLGFSGLAGTAFSQEQPKTLPAPPDAVTAAAVRAGVDAWSAGNFEAAVKAWQGPAAKGDADALFNLGQAYKLGRGVPKDLTRAEAYYGKAARLGHISAADNYGILLFQTDRQQAAMPWLQSAADRGEPRAMYVLGIASYNGDFAPKDWVRAYALITRAAAAGLPQATASLATMNQTIPLAQRQMGVSLASDLDQKAADARGRELAAADLGGAVPGSSAPSPKAPPGAIEKVDIPPSTPPAPVATYLPPPMEPAAAPKPVPARPAPPKPAQPKPVAPKPAPVPAPAPASSGGAYRIQLGAFGVKANADALWARVRTRPEIAGHARQDLPGTVTRLLATGFSQDSAERACAALKGAGLACLVVAP</sequence>
<feature type="compositionally biased region" description="Low complexity" evidence="1">
    <location>
        <begin position="219"/>
        <end position="230"/>
    </location>
</feature>
<dbReference type="GO" id="GO:0042834">
    <property type="term" value="F:peptidoglycan binding"/>
    <property type="evidence" value="ECO:0007669"/>
    <property type="project" value="InterPro"/>
</dbReference>
<dbReference type="InterPro" id="IPR007730">
    <property type="entry name" value="SPOR-like_dom"/>
</dbReference>
<keyword evidence="5" id="KW-1185">Reference proteome</keyword>
<dbReference type="RefSeq" id="WP_147160130.1">
    <property type="nucleotide sequence ID" value="NZ_BJYR01000018.1"/>
</dbReference>
<evidence type="ECO:0000313" key="5">
    <source>
        <dbReference type="Proteomes" id="UP000321464"/>
    </source>
</evidence>
<gene>
    <name evidence="4" type="ORF">NSE01_26240</name>
</gene>
<dbReference type="SMART" id="SM00671">
    <property type="entry name" value="SEL1"/>
    <property type="match status" value="2"/>
</dbReference>